<dbReference type="Proteomes" id="UP000582837">
    <property type="component" value="Unassembled WGS sequence"/>
</dbReference>
<evidence type="ECO:0008006" key="3">
    <source>
        <dbReference type="Google" id="ProtNLM"/>
    </source>
</evidence>
<dbReference type="AlphaFoldDB" id="A0A841H138"/>
<gene>
    <name evidence="1" type="ORF">HNQ61_003430</name>
</gene>
<evidence type="ECO:0000313" key="2">
    <source>
        <dbReference type="Proteomes" id="UP000582837"/>
    </source>
</evidence>
<name>A0A841H138_9BACT</name>
<keyword evidence="2" id="KW-1185">Reference proteome</keyword>
<dbReference type="Pfam" id="PF10127">
    <property type="entry name" value="RlaP"/>
    <property type="match status" value="1"/>
</dbReference>
<evidence type="ECO:0000313" key="1">
    <source>
        <dbReference type="EMBL" id="MBB6071791.1"/>
    </source>
</evidence>
<dbReference type="InterPro" id="IPR018775">
    <property type="entry name" value="RlaP"/>
</dbReference>
<dbReference type="EMBL" id="JACHIA010000010">
    <property type="protein sequence ID" value="MBB6071791.1"/>
    <property type="molecule type" value="Genomic_DNA"/>
</dbReference>
<reference evidence="1 2" key="1">
    <citation type="submission" date="2020-08" db="EMBL/GenBank/DDBJ databases">
        <title>Genomic Encyclopedia of Type Strains, Phase IV (KMG-IV): sequencing the most valuable type-strain genomes for metagenomic binning, comparative biology and taxonomic classification.</title>
        <authorList>
            <person name="Goeker M."/>
        </authorList>
    </citation>
    <scope>NUCLEOTIDE SEQUENCE [LARGE SCALE GENOMIC DNA]</scope>
    <source>
        <strain evidence="1 2">DSM 29007</strain>
    </source>
</reference>
<dbReference type="RefSeq" id="WP_170032573.1">
    <property type="nucleotide sequence ID" value="NZ_JABDTL010000001.1"/>
</dbReference>
<protein>
    <recommendedName>
        <fullName evidence="3">Nucleotidyltransferase</fullName>
    </recommendedName>
</protein>
<accession>A0A841H138</accession>
<dbReference type="PANTHER" id="PTHR34817:SF2">
    <property type="entry name" value="NUCLEOTIDYLTRANSFERASE"/>
    <property type="match status" value="1"/>
</dbReference>
<proteinExistence type="predicted"/>
<sequence>MNKHLILPLGTHVTLRHPATTGAGVLIAPAGAVGHVVRAPDDASHSYRVRLPGGAEVSVRREHLTIRKQEHAAALHKAGGMVDEADMYAHVALRCVVGSRAYGLQSSASDVDLRGFYLPPARLHWALYGVPEQLESADSDEVYWEAGKFLVLALKANPNVLECLYTPLVRDATAIGQELLDNRHRFLSRRVYQTFNGYVISQFKRLETDFRMDGAPRWKHAMHLIRLLLSGIGALREGALPVAVEDEHRAALLDVRAGSAPWDEVNQWRLALHRDFDAAYAATALPEAPDYDWANDFLVRARRSAVEG</sequence>
<comment type="caution">
    <text evidence="1">The sequence shown here is derived from an EMBL/GenBank/DDBJ whole genome shotgun (WGS) entry which is preliminary data.</text>
</comment>
<organism evidence="1 2">
    <name type="scientific">Longimicrobium terrae</name>
    <dbReference type="NCBI Taxonomy" id="1639882"/>
    <lineage>
        <taxon>Bacteria</taxon>
        <taxon>Pseudomonadati</taxon>
        <taxon>Gemmatimonadota</taxon>
        <taxon>Longimicrobiia</taxon>
        <taxon>Longimicrobiales</taxon>
        <taxon>Longimicrobiaceae</taxon>
        <taxon>Longimicrobium</taxon>
    </lineage>
</organism>
<dbReference type="PANTHER" id="PTHR34817">
    <property type="entry name" value="NUCLEOTIDYLTRANSFERASE"/>
    <property type="match status" value="1"/>
</dbReference>